<dbReference type="GO" id="GO:0042128">
    <property type="term" value="P:nitrate assimilation"/>
    <property type="evidence" value="ECO:0007669"/>
    <property type="project" value="UniProtKB-KW"/>
</dbReference>
<keyword evidence="1" id="KW-0534">Nitrate assimilation</keyword>
<proteinExistence type="predicted"/>
<dbReference type="GO" id="GO:0051131">
    <property type="term" value="P:chaperone-mediated protein complex assembly"/>
    <property type="evidence" value="ECO:0007669"/>
    <property type="project" value="InterPro"/>
</dbReference>
<dbReference type="InterPro" id="IPR003765">
    <property type="entry name" value="NO3_reductase_chaperone_NarJ"/>
</dbReference>
<evidence type="ECO:0000256" key="1">
    <source>
        <dbReference type="ARBA" id="ARBA00023063"/>
    </source>
</evidence>
<dbReference type="EMBL" id="FP565575">
    <property type="protein sequence ID" value="CBE67840.1"/>
    <property type="molecule type" value="Genomic_DNA"/>
</dbReference>
<dbReference type="eggNOG" id="COG2180">
    <property type="taxonomic scope" value="Bacteria"/>
</dbReference>
<dbReference type="STRING" id="671143.DAMO_0775"/>
<reference evidence="3 4" key="1">
    <citation type="journal article" date="2010" name="Nature">
        <title>Nitrite-driven anaerobic methane oxidation by oxygenic bacteria.</title>
        <authorList>
            <person name="Ettwig K.F."/>
            <person name="Butler M.K."/>
            <person name="Le Paslier D."/>
            <person name="Pelletier E."/>
            <person name="Mangenot S."/>
            <person name="Kuypers M.M.M."/>
            <person name="Schreiber F."/>
            <person name="Dutilh B.E."/>
            <person name="Zedelius J."/>
            <person name="de Beer D."/>
            <person name="Gloerich J."/>
            <person name="Wessels H.J.C.T."/>
            <person name="van Allen T."/>
            <person name="Luesken F."/>
            <person name="Wu M."/>
            <person name="van de Pas-Schoonen K.T."/>
            <person name="Op den Camp H.J.M."/>
            <person name="Janssen-Megens E.M."/>
            <person name="Francoijs K-J."/>
            <person name="Stunnenberg H."/>
            <person name="Weissenbach J."/>
            <person name="Jetten M.S.M."/>
            <person name="Strous M."/>
        </authorList>
    </citation>
    <scope>NUCLEOTIDE SEQUENCE [LARGE SCALE GENOMIC DNA]</scope>
</reference>
<dbReference type="AlphaFoldDB" id="D5MLH4"/>
<feature type="region of interest" description="Disordered" evidence="2">
    <location>
        <begin position="245"/>
        <end position="280"/>
    </location>
</feature>
<dbReference type="Pfam" id="PF02613">
    <property type="entry name" value="Nitrate_red_del"/>
    <property type="match status" value="1"/>
</dbReference>
<dbReference type="InterPro" id="IPR020945">
    <property type="entry name" value="DMSO/NO3_reduct_chaperone"/>
</dbReference>
<feature type="compositionally biased region" description="Basic and acidic residues" evidence="2">
    <location>
        <begin position="258"/>
        <end position="280"/>
    </location>
</feature>
<accession>D5MLH4</accession>
<dbReference type="KEGG" id="mox:DAMO_0775"/>
<dbReference type="GO" id="GO:0016530">
    <property type="term" value="F:metallochaperone activity"/>
    <property type="evidence" value="ECO:0007669"/>
    <property type="project" value="TreeGrafter"/>
</dbReference>
<protein>
    <submittedName>
        <fullName evidence="3">Protein necessary for nitrate reductase assembly (NarJ)</fullName>
    </submittedName>
</protein>
<dbReference type="SUPFAM" id="SSF89155">
    <property type="entry name" value="TorD-like"/>
    <property type="match status" value="1"/>
</dbReference>
<name>D5MLH4_METO1</name>
<sequence length="299" mass="33905">MVAMISIGSTVVCQALDQLGRLLQYPDENLPVYVRDARQQIRSMIPAADNELAFFDTFVNTHDLAYWRQVYTDAFDLDPLFKIYIGYHLFGETYKRSHFLVKLNEHYCAHEYDCRPELPDHLAVALRFLPHCDHEEFREGLILEGIVPSIKNMLGKSATTDRGEDLAAQHTTVRSLQDAIRAEQRQFYQPDEIAASWHPEAFGQGVITEGLKDVPHTDHPPFGTQSMEGHEFDRPSCGPCPLATGPLTGDLGTQLKGVPEHEKEKDMRKEEVRKGEEERLSHPYAHVLRALEQVLGGKA</sequence>
<dbReference type="GO" id="GO:0051082">
    <property type="term" value="F:unfolded protein binding"/>
    <property type="evidence" value="ECO:0007669"/>
    <property type="project" value="InterPro"/>
</dbReference>
<dbReference type="PANTHER" id="PTHR43680">
    <property type="entry name" value="NITRATE REDUCTASE MOLYBDENUM COFACTOR ASSEMBLY CHAPERONE"/>
    <property type="match status" value="1"/>
</dbReference>
<dbReference type="InterPro" id="IPR036411">
    <property type="entry name" value="TorD-like_sf"/>
</dbReference>
<evidence type="ECO:0000256" key="2">
    <source>
        <dbReference type="SAM" id="MobiDB-lite"/>
    </source>
</evidence>
<evidence type="ECO:0000313" key="4">
    <source>
        <dbReference type="Proteomes" id="UP000006898"/>
    </source>
</evidence>
<evidence type="ECO:0000313" key="3">
    <source>
        <dbReference type="EMBL" id="CBE67840.1"/>
    </source>
</evidence>
<dbReference type="Proteomes" id="UP000006898">
    <property type="component" value="Chromosome"/>
</dbReference>
<dbReference type="PANTHER" id="PTHR43680:SF2">
    <property type="entry name" value="NITRATE REDUCTASE MOLYBDENUM COFACTOR ASSEMBLY CHAPERONE NARJ"/>
    <property type="match status" value="1"/>
</dbReference>
<dbReference type="HOGENOM" id="CLU_929656_0_0_0"/>
<gene>
    <name evidence="3" type="primary">narJ</name>
    <name evidence="3" type="ORF">DAMO_0775</name>
</gene>
<organism evidence="3 4">
    <name type="scientific">Methylomirabilis oxygeniifera</name>
    <dbReference type="NCBI Taxonomy" id="671143"/>
    <lineage>
        <taxon>Bacteria</taxon>
        <taxon>Candidatus Methylomirabilota</taxon>
        <taxon>Candidatus Methylomirabilia</taxon>
        <taxon>Candidatus Methylomirabilales</taxon>
        <taxon>Candidatus Methylomirabilaceae</taxon>
        <taxon>Candidatus Methylomirabilis</taxon>
    </lineage>
</organism>